<dbReference type="PANTHER" id="PTHR43639">
    <property type="entry name" value="OXIDOREDUCTASE, SHORT-CHAIN DEHYDROGENASE/REDUCTASE FAMILY (AFU_ORTHOLOGUE AFUA_5G02870)"/>
    <property type="match status" value="1"/>
</dbReference>
<dbReference type="Pfam" id="PF13561">
    <property type="entry name" value="adh_short_C2"/>
    <property type="match status" value="1"/>
</dbReference>
<comment type="caution">
    <text evidence="3">The sequence shown here is derived from an EMBL/GenBank/DDBJ whole genome shotgun (WGS) entry which is preliminary data.</text>
</comment>
<organism evidence="3 4">
    <name type="scientific">Paracraurococcus ruber</name>
    <dbReference type="NCBI Taxonomy" id="77675"/>
    <lineage>
        <taxon>Bacteria</taxon>
        <taxon>Pseudomonadati</taxon>
        <taxon>Pseudomonadota</taxon>
        <taxon>Alphaproteobacteria</taxon>
        <taxon>Acetobacterales</taxon>
        <taxon>Roseomonadaceae</taxon>
        <taxon>Paracraurococcus</taxon>
    </lineage>
</organism>
<dbReference type="Gene3D" id="3.40.50.720">
    <property type="entry name" value="NAD(P)-binding Rossmann-like Domain"/>
    <property type="match status" value="1"/>
</dbReference>
<dbReference type="PANTHER" id="PTHR43639:SF1">
    <property type="entry name" value="SHORT-CHAIN DEHYDROGENASE_REDUCTASE FAMILY PROTEIN"/>
    <property type="match status" value="1"/>
</dbReference>
<dbReference type="InterPro" id="IPR002347">
    <property type="entry name" value="SDR_fam"/>
</dbReference>
<evidence type="ECO:0000313" key="4">
    <source>
        <dbReference type="Proteomes" id="UP000697995"/>
    </source>
</evidence>
<evidence type="ECO:0000256" key="2">
    <source>
        <dbReference type="ARBA" id="ARBA00023002"/>
    </source>
</evidence>
<keyword evidence="2" id="KW-0560">Oxidoreductase</keyword>
<proteinExistence type="inferred from homology"/>
<reference evidence="3 4" key="1">
    <citation type="journal article" date="2020" name="Microorganisms">
        <title>Osmotic Adaptation and Compatible Solute Biosynthesis of Phototrophic Bacteria as Revealed from Genome Analyses.</title>
        <authorList>
            <person name="Imhoff J.F."/>
            <person name="Rahn T."/>
            <person name="Kunzel S."/>
            <person name="Keller A."/>
            <person name="Neulinger S.C."/>
        </authorList>
    </citation>
    <scope>NUCLEOTIDE SEQUENCE [LARGE SCALE GENOMIC DNA]</scope>
    <source>
        <strain evidence="3 4">DSM 15382</strain>
    </source>
</reference>
<dbReference type="Proteomes" id="UP000697995">
    <property type="component" value="Unassembled WGS sequence"/>
</dbReference>
<dbReference type="SUPFAM" id="SSF51735">
    <property type="entry name" value="NAD(P)-binding Rossmann-fold domains"/>
    <property type="match status" value="1"/>
</dbReference>
<gene>
    <name evidence="3" type="ORF">CKO45_04525</name>
</gene>
<evidence type="ECO:0000256" key="1">
    <source>
        <dbReference type="ARBA" id="ARBA00006484"/>
    </source>
</evidence>
<name>A0ABS1CSQ0_9PROT</name>
<dbReference type="InterPro" id="IPR036291">
    <property type="entry name" value="NAD(P)-bd_dom_sf"/>
</dbReference>
<evidence type="ECO:0000313" key="3">
    <source>
        <dbReference type="EMBL" id="MBK1657494.1"/>
    </source>
</evidence>
<evidence type="ECO:0008006" key="5">
    <source>
        <dbReference type="Google" id="ProtNLM"/>
    </source>
</evidence>
<dbReference type="RefSeq" id="WP_133220108.1">
    <property type="nucleotide sequence ID" value="NZ_NRSG01000019.1"/>
</dbReference>
<dbReference type="EMBL" id="NRSG01000019">
    <property type="protein sequence ID" value="MBK1657494.1"/>
    <property type="molecule type" value="Genomic_DNA"/>
</dbReference>
<accession>A0ABS1CSQ0</accession>
<comment type="similarity">
    <text evidence="1">Belongs to the short-chain dehydrogenases/reductases (SDR) family.</text>
</comment>
<protein>
    <recommendedName>
        <fullName evidence="5">SDR family oxidoreductase</fullName>
    </recommendedName>
</protein>
<dbReference type="PRINTS" id="PR00081">
    <property type="entry name" value="GDHRDH"/>
</dbReference>
<sequence>MDRGLKGKAALVSGASKGIGRAIVQRLVAEGMQVLGIARGGCDVPGAIGLVADLRDPAAPAAAVARAVRDFGRLDLLVNSAGATQRGDFLSLDDEAWADSYAGKFFAAVRLTRAAWPHLAQAQGSVVHIAGIGGKMASADFTIGGSVNAALMNLTKALADRGVQDGVRVNCINPGSIRTDRLTGRIATAMKEKGLDETGAATFLAKSTGVARFGEPEEIAAAVAFLASGEASYFQGAIIDIDGGWLRAT</sequence>
<keyword evidence="4" id="KW-1185">Reference proteome</keyword>